<dbReference type="GO" id="GO:0003700">
    <property type="term" value="F:DNA-binding transcription factor activity"/>
    <property type="evidence" value="ECO:0007669"/>
    <property type="project" value="InterPro"/>
</dbReference>
<dbReference type="PANTHER" id="PTHR32467:SF142">
    <property type="entry name" value="FLORAL HOMEOTIC PROTEIN APETALA 2"/>
    <property type="match status" value="1"/>
</dbReference>
<dbReference type="InterPro" id="IPR016177">
    <property type="entry name" value="DNA-bd_dom_sf"/>
</dbReference>
<feature type="region of interest" description="Disordered" evidence="8">
    <location>
        <begin position="335"/>
        <end position="366"/>
    </location>
</feature>
<dbReference type="PROSITE" id="PS51032">
    <property type="entry name" value="AP2_ERF"/>
    <property type="match status" value="2"/>
</dbReference>
<dbReference type="GO" id="GO:0005634">
    <property type="term" value="C:nucleus"/>
    <property type="evidence" value="ECO:0007669"/>
    <property type="project" value="UniProtKB-SubCell"/>
</dbReference>
<feature type="domain" description="AP2/ERF" evidence="9">
    <location>
        <begin position="268"/>
        <end position="325"/>
    </location>
</feature>
<keyword evidence="6" id="KW-0539">Nucleus</keyword>
<dbReference type="GO" id="GO:0003677">
    <property type="term" value="F:DNA binding"/>
    <property type="evidence" value="ECO:0007669"/>
    <property type="project" value="UniProtKB-KW"/>
</dbReference>
<keyword evidence="3" id="KW-0805">Transcription regulation</keyword>
<dbReference type="PANTHER" id="PTHR32467">
    <property type="entry name" value="AP2-LIKE ETHYLENE-RESPONSIVE TRANSCRIPTION FACTOR"/>
    <property type="match status" value="1"/>
</dbReference>
<comment type="caution">
    <text evidence="10">The sequence shown here is derived from an EMBL/GenBank/DDBJ whole genome shotgun (WGS) entry which is preliminary data.</text>
</comment>
<sequence length="491" mass="54335">MDEMWDLNDSPLQKRSGEEEIGNMFAAIDKGGIFTAKEKGDKRNGSPVSMEMYNENSGSSAVVIEVSAGNENEEENTIPASTTRSNKLFGFPIADVDGTEPHAGSVVVTHQFFPVDGFAEEISPSKENVPVHGAGCAEHLPRAHWVGVKFCPEGGTVQVSQPIKKSRRGPRSRSSQYRGVTFYRRTGRWESHIWDCGKQVYLGGFDTAHAAARAYDRAAIKFRGMDADINFNLDDYADDLPKMRNLTKEEFVHVLRRQSTGFPKGSSKYRGVTLHKCGRWEARMGQFLAKKYVYLGLFETEVEAARAYDKAAIKCNGNDAVTNFEPSIYENELNSGGCGNRNTQDHDLNLSLGSSKSKSDEKRKLPEEEFRGYYPLQIPKYHQFTRNGVQTLPPGYHYIPGSSGLRPGGGGPCLTEMQQHPPPRPPMWSDGGTNWPLSTAGLSSMHFSTASAASSGFPTQVIKLAPQPAQQQSPNGWMQQNGFQSFMRNLK</sequence>
<keyword evidence="11" id="KW-1185">Reference proteome</keyword>
<evidence type="ECO:0000256" key="2">
    <source>
        <dbReference type="ARBA" id="ARBA00022737"/>
    </source>
</evidence>
<evidence type="ECO:0000256" key="5">
    <source>
        <dbReference type="ARBA" id="ARBA00023163"/>
    </source>
</evidence>
<dbReference type="EMBL" id="LFYR01000543">
    <property type="protein sequence ID" value="KMZ73721.1"/>
    <property type="molecule type" value="Genomic_DNA"/>
</dbReference>
<feature type="compositionally biased region" description="Basic and acidic residues" evidence="8">
    <location>
        <begin position="357"/>
        <end position="366"/>
    </location>
</feature>
<keyword evidence="4" id="KW-0238">DNA-binding</keyword>
<evidence type="ECO:0000256" key="7">
    <source>
        <dbReference type="ARBA" id="ARBA00037973"/>
    </source>
</evidence>
<evidence type="ECO:0000313" key="11">
    <source>
        <dbReference type="Proteomes" id="UP000036987"/>
    </source>
</evidence>
<evidence type="ECO:0000259" key="9">
    <source>
        <dbReference type="PROSITE" id="PS51032"/>
    </source>
</evidence>
<comment type="subcellular location">
    <subcellularLocation>
        <location evidence="1">Nucleus</location>
    </subcellularLocation>
</comment>
<dbReference type="OMA" id="EREDFCL"/>
<organism evidence="10 11">
    <name type="scientific">Zostera marina</name>
    <name type="common">Eelgrass</name>
    <dbReference type="NCBI Taxonomy" id="29655"/>
    <lineage>
        <taxon>Eukaryota</taxon>
        <taxon>Viridiplantae</taxon>
        <taxon>Streptophyta</taxon>
        <taxon>Embryophyta</taxon>
        <taxon>Tracheophyta</taxon>
        <taxon>Spermatophyta</taxon>
        <taxon>Magnoliopsida</taxon>
        <taxon>Liliopsida</taxon>
        <taxon>Zosteraceae</taxon>
        <taxon>Zostera</taxon>
    </lineage>
</organism>
<dbReference type="PRINTS" id="PR00367">
    <property type="entry name" value="ETHRSPELEMNT"/>
</dbReference>
<dbReference type="Pfam" id="PF00847">
    <property type="entry name" value="AP2"/>
    <property type="match status" value="2"/>
</dbReference>
<name>A0A0K9PXJ2_ZOSMR</name>
<feature type="domain" description="AP2/ERF" evidence="9">
    <location>
        <begin position="176"/>
        <end position="232"/>
    </location>
</feature>
<evidence type="ECO:0000256" key="6">
    <source>
        <dbReference type="ARBA" id="ARBA00023242"/>
    </source>
</evidence>
<dbReference type="InterPro" id="IPR001471">
    <property type="entry name" value="AP2/ERF_dom"/>
</dbReference>
<dbReference type="OrthoDB" id="207175at2759"/>
<dbReference type="GO" id="GO:0009909">
    <property type="term" value="P:regulation of flower development"/>
    <property type="evidence" value="ECO:0007669"/>
    <property type="project" value="UniProtKB-ARBA"/>
</dbReference>
<dbReference type="FunFam" id="3.30.730.10:FF:000004">
    <property type="entry name" value="AP2-like ethylene-responsive transcription factor"/>
    <property type="match status" value="1"/>
</dbReference>
<dbReference type="Gene3D" id="3.30.730.10">
    <property type="entry name" value="AP2/ERF domain"/>
    <property type="match status" value="2"/>
</dbReference>
<reference evidence="11" key="1">
    <citation type="journal article" date="2016" name="Nature">
        <title>The genome of the seagrass Zostera marina reveals angiosperm adaptation to the sea.</title>
        <authorList>
            <person name="Olsen J.L."/>
            <person name="Rouze P."/>
            <person name="Verhelst B."/>
            <person name="Lin Y.-C."/>
            <person name="Bayer T."/>
            <person name="Collen J."/>
            <person name="Dattolo E."/>
            <person name="De Paoli E."/>
            <person name="Dittami S."/>
            <person name="Maumus F."/>
            <person name="Michel G."/>
            <person name="Kersting A."/>
            <person name="Lauritano C."/>
            <person name="Lohaus R."/>
            <person name="Toepel M."/>
            <person name="Tonon T."/>
            <person name="Vanneste K."/>
            <person name="Amirebrahimi M."/>
            <person name="Brakel J."/>
            <person name="Bostroem C."/>
            <person name="Chovatia M."/>
            <person name="Grimwood J."/>
            <person name="Jenkins J.W."/>
            <person name="Jueterbock A."/>
            <person name="Mraz A."/>
            <person name="Stam W.T."/>
            <person name="Tice H."/>
            <person name="Bornberg-Bauer E."/>
            <person name="Green P.J."/>
            <person name="Pearson G.A."/>
            <person name="Procaccini G."/>
            <person name="Duarte C.M."/>
            <person name="Schmutz J."/>
            <person name="Reusch T.B.H."/>
            <person name="Van de Peer Y."/>
        </authorList>
    </citation>
    <scope>NUCLEOTIDE SEQUENCE [LARGE SCALE GENOMIC DNA]</scope>
    <source>
        <strain evidence="11">cv. Finnish</strain>
    </source>
</reference>
<evidence type="ECO:0000256" key="8">
    <source>
        <dbReference type="SAM" id="MobiDB-lite"/>
    </source>
</evidence>
<gene>
    <name evidence="10" type="ORF">ZOSMA_142G00200</name>
</gene>
<dbReference type="STRING" id="29655.A0A0K9PXJ2"/>
<dbReference type="CDD" id="cd00018">
    <property type="entry name" value="AP2"/>
    <property type="match status" value="2"/>
</dbReference>
<dbReference type="SUPFAM" id="SSF54171">
    <property type="entry name" value="DNA-binding domain"/>
    <property type="match status" value="2"/>
</dbReference>
<evidence type="ECO:0000256" key="1">
    <source>
        <dbReference type="ARBA" id="ARBA00004123"/>
    </source>
</evidence>
<dbReference type="AlphaFoldDB" id="A0A0K9PXJ2"/>
<evidence type="ECO:0000256" key="3">
    <source>
        <dbReference type="ARBA" id="ARBA00023015"/>
    </source>
</evidence>
<dbReference type="InterPro" id="IPR036955">
    <property type="entry name" value="AP2/ERF_dom_sf"/>
</dbReference>
<dbReference type="FunFam" id="3.30.730.10:FF:000002">
    <property type="entry name" value="AP2-like ethylene-responsive transcription factor"/>
    <property type="match status" value="1"/>
</dbReference>
<accession>A0A0K9PXJ2</accession>
<proteinExistence type="inferred from homology"/>
<comment type="similarity">
    <text evidence="7">Belongs to the AP2/ERF transcription factor family. AP2 subfamily.</text>
</comment>
<dbReference type="Proteomes" id="UP000036987">
    <property type="component" value="Unassembled WGS sequence"/>
</dbReference>
<evidence type="ECO:0000256" key="4">
    <source>
        <dbReference type="ARBA" id="ARBA00023125"/>
    </source>
</evidence>
<keyword evidence="2" id="KW-0677">Repeat</keyword>
<evidence type="ECO:0000313" key="10">
    <source>
        <dbReference type="EMBL" id="KMZ73721.1"/>
    </source>
</evidence>
<keyword evidence="5" id="KW-0804">Transcription</keyword>
<dbReference type="SMART" id="SM00380">
    <property type="entry name" value="AP2"/>
    <property type="match status" value="2"/>
</dbReference>
<protein>
    <submittedName>
        <fullName evidence="10">Floral homeotic protein APETALA 2</fullName>
    </submittedName>
</protein>